<accession>A0ABW6A8C4</accession>
<dbReference type="EMBL" id="JBHUOZ010000003">
    <property type="protein sequence ID" value="MFD2921459.1"/>
    <property type="molecule type" value="Genomic_DNA"/>
</dbReference>
<keyword evidence="1" id="KW-1133">Transmembrane helix</keyword>
<feature type="transmembrane region" description="Helical" evidence="1">
    <location>
        <begin position="141"/>
        <end position="161"/>
    </location>
</feature>
<keyword evidence="1" id="KW-0812">Transmembrane</keyword>
<evidence type="ECO:0000256" key="1">
    <source>
        <dbReference type="SAM" id="Phobius"/>
    </source>
</evidence>
<proteinExistence type="predicted"/>
<dbReference type="Proteomes" id="UP001597511">
    <property type="component" value="Unassembled WGS sequence"/>
</dbReference>
<keyword evidence="3" id="KW-1185">Reference proteome</keyword>
<dbReference type="RefSeq" id="WP_386101800.1">
    <property type="nucleotide sequence ID" value="NZ_JBHUOZ010000003.1"/>
</dbReference>
<evidence type="ECO:0000313" key="2">
    <source>
        <dbReference type="EMBL" id="MFD2921459.1"/>
    </source>
</evidence>
<name>A0ABW6A8C4_9BACT</name>
<comment type="caution">
    <text evidence="2">The sequence shown here is derived from an EMBL/GenBank/DDBJ whole genome shotgun (WGS) entry which is preliminary data.</text>
</comment>
<sequence length="229" mass="26622">MAITDEIKLDDYEDEDIFDIVPKLEKSFAIRFERKAFFSVRTFGDFCAVVSDHIQKPQKEDCTSQQAFYKIRQAIHKVQGMDKNTIIPESSLADIFPYSHRRRQVKKLQSELGFQLNMLTYPGWLANIFFIGVLASCITFFFDWKMALSGLILFVTAIYIADKTGKNIELKTVKELTKKMVSENYNDIRRTPYSVNKNEVAGIIKHIFNKHFDIAKQYLTDDALFSWAK</sequence>
<protein>
    <recommendedName>
        <fullName evidence="4">Acyl carrier protein</fullName>
    </recommendedName>
</protein>
<gene>
    <name evidence="2" type="ORF">ACFS6H_17155</name>
</gene>
<feature type="transmembrane region" description="Helical" evidence="1">
    <location>
        <begin position="112"/>
        <end position="135"/>
    </location>
</feature>
<evidence type="ECO:0008006" key="4">
    <source>
        <dbReference type="Google" id="ProtNLM"/>
    </source>
</evidence>
<keyword evidence="1" id="KW-0472">Membrane</keyword>
<reference evidence="3" key="1">
    <citation type="journal article" date="2019" name="Int. J. Syst. Evol. Microbiol.">
        <title>The Global Catalogue of Microorganisms (GCM) 10K type strain sequencing project: providing services to taxonomists for standard genome sequencing and annotation.</title>
        <authorList>
            <consortium name="The Broad Institute Genomics Platform"/>
            <consortium name="The Broad Institute Genome Sequencing Center for Infectious Disease"/>
            <person name="Wu L."/>
            <person name="Ma J."/>
        </authorList>
    </citation>
    <scope>NUCLEOTIDE SEQUENCE [LARGE SCALE GENOMIC DNA]</scope>
    <source>
        <strain evidence="3">KCTC 23299</strain>
    </source>
</reference>
<evidence type="ECO:0000313" key="3">
    <source>
        <dbReference type="Proteomes" id="UP001597511"/>
    </source>
</evidence>
<organism evidence="2 3">
    <name type="scientific">Terrimonas rubra</name>
    <dbReference type="NCBI Taxonomy" id="1035890"/>
    <lineage>
        <taxon>Bacteria</taxon>
        <taxon>Pseudomonadati</taxon>
        <taxon>Bacteroidota</taxon>
        <taxon>Chitinophagia</taxon>
        <taxon>Chitinophagales</taxon>
        <taxon>Chitinophagaceae</taxon>
        <taxon>Terrimonas</taxon>
    </lineage>
</organism>